<keyword evidence="2" id="KW-1185">Reference proteome</keyword>
<name>A0AAU9LWK6_9ASTR</name>
<dbReference type="AlphaFoldDB" id="A0AAU9LWK6"/>
<comment type="caution">
    <text evidence="1">The sequence shown here is derived from an EMBL/GenBank/DDBJ whole genome shotgun (WGS) entry which is preliminary data.</text>
</comment>
<dbReference type="Proteomes" id="UP001157418">
    <property type="component" value="Unassembled WGS sequence"/>
</dbReference>
<gene>
    <name evidence="1" type="ORF">LVIROSA_LOCUS5363</name>
</gene>
<sequence length="75" mass="8207">MLLMEILKLSCTHITRSYRCAIVAQLNFIMDVVMNAAKSSGCLRERLSNAAAAFNAKSQASLKGKNAYFMLCGTD</sequence>
<protein>
    <submittedName>
        <fullName evidence="1">Uncharacterized protein</fullName>
    </submittedName>
</protein>
<evidence type="ECO:0000313" key="2">
    <source>
        <dbReference type="Proteomes" id="UP001157418"/>
    </source>
</evidence>
<accession>A0AAU9LWK6</accession>
<evidence type="ECO:0000313" key="1">
    <source>
        <dbReference type="EMBL" id="CAH1417701.1"/>
    </source>
</evidence>
<proteinExistence type="predicted"/>
<dbReference type="EMBL" id="CAKMRJ010000113">
    <property type="protein sequence ID" value="CAH1417701.1"/>
    <property type="molecule type" value="Genomic_DNA"/>
</dbReference>
<organism evidence="1 2">
    <name type="scientific">Lactuca virosa</name>
    <dbReference type="NCBI Taxonomy" id="75947"/>
    <lineage>
        <taxon>Eukaryota</taxon>
        <taxon>Viridiplantae</taxon>
        <taxon>Streptophyta</taxon>
        <taxon>Embryophyta</taxon>
        <taxon>Tracheophyta</taxon>
        <taxon>Spermatophyta</taxon>
        <taxon>Magnoliopsida</taxon>
        <taxon>eudicotyledons</taxon>
        <taxon>Gunneridae</taxon>
        <taxon>Pentapetalae</taxon>
        <taxon>asterids</taxon>
        <taxon>campanulids</taxon>
        <taxon>Asterales</taxon>
        <taxon>Asteraceae</taxon>
        <taxon>Cichorioideae</taxon>
        <taxon>Cichorieae</taxon>
        <taxon>Lactucinae</taxon>
        <taxon>Lactuca</taxon>
    </lineage>
</organism>
<reference evidence="1 2" key="1">
    <citation type="submission" date="2022-01" db="EMBL/GenBank/DDBJ databases">
        <authorList>
            <person name="Xiong W."/>
            <person name="Schranz E."/>
        </authorList>
    </citation>
    <scope>NUCLEOTIDE SEQUENCE [LARGE SCALE GENOMIC DNA]</scope>
</reference>